<evidence type="ECO:0000256" key="3">
    <source>
        <dbReference type="ARBA" id="ARBA00022679"/>
    </source>
</evidence>
<feature type="signal peptide" evidence="7">
    <location>
        <begin position="1"/>
        <end position="25"/>
    </location>
</feature>
<dbReference type="OrthoDB" id="5657087at2"/>
<dbReference type="GO" id="GO:0042597">
    <property type="term" value="C:periplasmic space"/>
    <property type="evidence" value="ECO:0007669"/>
    <property type="project" value="UniProtKB-SubCell"/>
</dbReference>
<keyword evidence="3 10" id="KW-0808">Transferase</keyword>
<dbReference type="Pfam" id="PF16822">
    <property type="entry name" value="ALGX"/>
    <property type="match status" value="1"/>
</dbReference>
<dbReference type="SUPFAM" id="SSF52266">
    <property type="entry name" value="SGNH hydrolase"/>
    <property type="match status" value="1"/>
</dbReference>
<dbReference type="Proteomes" id="UP000033519">
    <property type="component" value="Unassembled WGS sequence"/>
</dbReference>
<keyword evidence="4 7" id="KW-0732">Signal</keyword>
<keyword evidence="10" id="KW-0378">Hydrolase</keyword>
<dbReference type="Proteomes" id="UP000182258">
    <property type="component" value="Unassembled WGS sequence"/>
</dbReference>
<evidence type="ECO:0000313" key="11">
    <source>
        <dbReference type="Proteomes" id="UP000033519"/>
    </source>
</evidence>
<dbReference type="InterPro" id="IPR031811">
    <property type="entry name" value="ALGX/ALGJ_SGNH-like"/>
</dbReference>
<feature type="domain" description="AlgX/AlgJ SGNH hydrolase-like" evidence="8">
    <location>
        <begin position="57"/>
        <end position="321"/>
    </location>
</feature>
<comment type="subcellular location">
    <subcellularLocation>
        <location evidence="1">Periplasm</location>
    </subcellularLocation>
</comment>
<comment type="pathway">
    <text evidence="2">Glycan biosynthesis; alginate biosynthesis.</text>
</comment>
<keyword evidence="5" id="KW-0574">Periplasm</keyword>
<organism evidence="10 12">
    <name type="scientific">Devosia psychrophila</name>
    <dbReference type="NCBI Taxonomy" id="728005"/>
    <lineage>
        <taxon>Bacteria</taxon>
        <taxon>Pseudomonadati</taxon>
        <taxon>Pseudomonadota</taxon>
        <taxon>Alphaproteobacteria</taxon>
        <taxon>Hyphomicrobiales</taxon>
        <taxon>Devosiaceae</taxon>
        <taxon>Devosia</taxon>
    </lineage>
</organism>
<dbReference type="PATRIC" id="fig|728005.3.peg.3565"/>
<dbReference type="GO" id="GO:0016740">
    <property type="term" value="F:transferase activity"/>
    <property type="evidence" value="ECO:0007669"/>
    <property type="project" value="UniProtKB-KW"/>
</dbReference>
<sequence length="463" mass="50020">MSDLKHTARLSLIALALALGQSLLAQPTVLAASNVAAAATPFTCDFRPSNEEAAFDVVPGKAGLFFRRDTDLEEFFELTPEAQHSFQQLVAALRVRGTDLVFVPLPPRGLVQYQYLDDTNLDQALYDRTFALGEFKRYIEQLRGAGVTVVDLLAKVEADDLWDNFYYLRDHHWTTTGAHAAAAAVADALAALPSVASLSTYAFTTEQTGDVARKSPMGFEIQRRCGAEIPAEMDVSYATTRAAATADDLLGLTAKTPAIALVGSSFSAGQFHFADFISQESSLEVANYAIDGAEFVGSLASLVFSRNFVEVPPPAIVWEAPSYYNINLELFSAVPQLLPAIYGPCAEDETIASSGQVNVGDKTQVLSFGEADAITGDDFYLYIDGPEMGDTPVSVTLRYSDGDYYTASLGEFSRFVRDGRYFLQLNDEFEASLLEVAVETPTPSTLTAKLCSVPAAFANIGDL</sequence>
<evidence type="ECO:0000256" key="7">
    <source>
        <dbReference type="SAM" id="SignalP"/>
    </source>
</evidence>
<keyword evidence="11" id="KW-1185">Reference proteome</keyword>
<evidence type="ECO:0000313" key="9">
    <source>
        <dbReference type="EMBL" id="KKC33951.1"/>
    </source>
</evidence>
<dbReference type="RefSeq" id="WP_046170030.1">
    <property type="nucleotide sequence ID" value="NZ_FOMB01000026.1"/>
</dbReference>
<dbReference type="EMBL" id="FOMB01000026">
    <property type="protein sequence ID" value="SFD18012.1"/>
    <property type="molecule type" value="Genomic_DNA"/>
</dbReference>
<evidence type="ECO:0000256" key="1">
    <source>
        <dbReference type="ARBA" id="ARBA00004418"/>
    </source>
</evidence>
<protein>
    <submittedName>
        <fullName evidence="10">SGNH hydrolase-like domain-containing protein, acetyltransferase AlgX</fullName>
    </submittedName>
</protein>
<dbReference type="EMBL" id="LAPV01000072">
    <property type="protein sequence ID" value="KKC33951.1"/>
    <property type="molecule type" value="Genomic_DNA"/>
</dbReference>
<evidence type="ECO:0000313" key="12">
    <source>
        <dbReference type="Proteomes" id="UP000182258"/>
    </source>
</evidence>
<evidence type="ECO:0000256" key="2">
    <source>
        <dbReference type="ARBA" id="ARBA00005182"/>
    </source>
</evidence>
<evidence type="ECO:0000256" key="5">
    <source>
        <dbReference type="ARBA" id="ARBA00022764"/>
    </source>
</evidence>
<gene>
    <name evidence="10" type="ORF">SAMN04488059_12617</name>
    <name evidence="9" type="ORF">WH91_05695</name>
</gene>
<feature type="chain" id="PRO_5010418762" evidence="7">
    <location>
        <begin position="26"/>
        <end position="463"/>
    </location>
</feature>
<dbReference type="UniPathway" id="UPA00286"/>
<dbReference type="STRING" id="728005.SAMN04488059_12617"/>
<name>A0A0F5PZX5_9HYPH</name>
<evidence type="ECO:0000259" key="8">
    <source>
        <dbReference type="Pfam" id="PF16822"/>
    </source>
</evidence>
<reference evidence="9 11" key="1">
    <citation type="submission" date="2015-03" db="EMBL/GenBank/DDBJ databases">
        <authorList>
            <person name="Lepp D."/>
            <person name="Hassan Y.I."/>
            <person name="Li X.-Z."/>
            <person name="Zhou T."/>
        </authorList>
    </citation>
    <scope>NUCLEOTIDE SEQUENCE [LARGE SCALE GENOMIC DNA]</scope>
    <source>
        <strain evidence="9 11">Cr7-05</strain>
    </source>
</reference>
<keyword evidence="6" id="KW-0016">Alginate biosynthesis</keyword>
<evidence type="ECO:0000256" key="4">
    <source>
        <dbReference type="ARBA" id="ARBA00022729"/>
    </source>
</evidence>
<proteinExistence type="predicted"/>
<dbReference type="AlphaFoldDB" id="A0A0F5PZX5"/>
<evidence type="ECO:0000256" key="6">
    <source>
        <dbReference type="ARBA" id="ARBA00022841"/>
    </source>
</evidence>
<dbReference type="GO" id="GO:0042121">
    <property type="term" value="P:alginic acid biosynthetic process"/>
    <property type="evidence" value="ECO:0007669"/>
    <property type="project" value="UniProtKB-UniPathway"/>
</dbReference>
<reference evidence="10 12" key="2">
    <citation type="submission" date="2016-10" db="EMBL/GenBank/DDBJ databases">
        <authorList>
            <person name="de Groot N.N."/>
        </authorList>
    </citation>
    <scope>NUCLEOTIDE SEQUENCE [LARGE SCALE GENOMIC DNA]</scope>
    <source>
        <strain evidence="10 12">CGMCC 1.10210</strain>
    </source>
</reference>
<evidence type="ECO:0000313" key="10">
    <source>
        <dbReference type="EMBL" id="SFD18012.1"/>
    </source>
</evidence>
<dbReference type="GO" id="GO:0016787">
    <property type="term" value="F:hydrolase activity"/>
    <property type="evidence" value="ECO:0007669"/>
    <property type="project" value="UniProtKB-KW"/>
</dbReference>
<accession>A0A0F5PZX5</accession>